<reference evidence="9" key="2">
    <citation type="journal article" date="2020" name="Data Brief">
        <title>Transcriptome dataset of Babesia bovis life stages within vertebrate and invertebrate hosts.</title>
        <authorList>
            <person name="Ueti M.W."/>
            <person name="Johnson W.C."/>
            <person name="Kappmeyer L.S."/>
            <person name="Herndon D.R."/>
            <person name="Mousel M.R."/>
            <person name="Reif K.E."/>
            <person name="Taus N.S."/>
            <person name="Ifeonu O.O."/>
            <person name="Silva J.C."/>
            <person name="Suarez C.E."/>
            <person name="Brayton K.A."/>
        </authorList>
    </citation>
    <scope>NUCLEOTIDE SEQUENCE [LARGE SCALE GENOMIC DNA]</scope>
</reference>
<evidence type="ECO:0000256" key="6">
    <source>
        <dbReference type="ARBA" id="ARBA00033752"/>
    </source>
</evidence>
<dbReference type="EMBL" id="AAXT01000003">
    <property type="protein sequence ID" value="EDO06025.1"/>
    <property type="molecule type" value="Genomic_DNA"/>
</dbReference>
<dbReference type="GO" id="GO:0005762">
    <property type="term" value="C:mitochondrial large ribosomal subunit"/>
    <property type="evidence" value="ECO:0007669"/>
    <property type="project" value="TreeGrafter"/>
</dbReference>
<keyword evidence="5" id="KW-0687">Ribonucleoprotein</keyword>
<dbReference type="GeneID" id="5477817"/>
<dbReference type="Pfam" id="PF08561">
    <property type="entry name" value="Ribosomal_L37"/>
    <property type="match status" value="1"/>
</dbReference>
<comment type="caution">
    <text evidence="8">The sequence shown here is derived from an EMBL/GenBank/DDBJ whole genome shotgun (WGS) entry which is preliminary data.</text>
</comment>
<dbReference type="Proteomes" id="UP000002173">
    <property type="component" value="Unassembled WGS sequence"/>
</dbReference>
<dbReference type="PANTHER" id="PTHR28595">
    <property type="entry name" value="39S RIBOSOMAL PROTEIN L54, MITOCHONDRIAL"/>
    <property type="match status" value="1"/>
</dbReference>
<evidence type="ECO:0000256" key="1">
    <source>
        <dbReference type="ARBA" id="ARBA00004173"/>
    </source>
</evidence>
<gene>
    <name evidence="8" type="ORF">BBOV_II000650</name>
</gene>
<evidence type="ECO:0000256" key="7">
    <source>
        <dbReference type="ARBA" id="ARBA00035179"/>
    </source>
</evidence>
<dbReference type="PANTHER" id="PTHR28595:SF1">
    <property type="entry name" value="LARGE RIBOSOMAL SUBUNIT PROTEIN ML54"/>
    <property type="match status" value="1"/>
</dbReference>
<sequence length="141" mass="16433">MLLIKSILAPCVLRRSFYTSAVHLAPKQKGKKDGGSSQRVTAAQTENPCDEHLFNIYAGIPVDHTILPDEAYPSWLWDLDKPDRTYGELMKMFVYGQGIESARMSDYKRFRRLHNRSLIKLNNLRLQKQRKFQIKGHLWDN</sequence>
<organism evidence="8 9">
    <name type="scientific">Babesia bovis</name>
    <dbReference type="NCBI Taxonomy" id="5865"/>
    <lineage>
        <taxon>Eukaryota</taxon>
        <taxon>Sar</taxon>
        <taxon>Alveolata</taxon>
        <taxon>Apicomplexa</taxon>
        <taxon>Aconoidasida</taxon>
        <taxon>Piroplasmida</taxon>
        <taxon>Babesiidae</taxon>
        <taxon>Babesia</taxon>
    </lineage>
</organism>
<keyword evidence="2" id="KW-0809">Transit peptide</keyword>
<dbReference type="InParanoid" id="A7ASW4"/>
<evidence type="ECO:0000313" key="8">
    <source>
        <dbReference type="EMBL" id="EDO06025.1"/>
    </source>
</evidence>
<proteinExistence type="inferred from homology"/>
<dbReference type="InterPro" id="IPR013870">
    <property type="entry name" value="Ribosomal_mL54"/>
</dbReference>
<evidence type="ECO:0000256" key="5">
    <source>
        <dbReference type="ARBA" id="ARBA00023274"/>
    </source>
</evidence>
<evidence type="ECO:0000313" key="9">
    <source>
        <dbReference type="Proteomes" id="UP000002173"/>
    </source>
</evidence>
<dbReference type="eggNOG" id="ENOG502SVRM">
    <property type="taxonomic scope" value="Eukaryota"/>
</dbReference>
<dbReference type="AlphaFoldDB" id="A7ASW4"/>
<dbReference type="RefSeq" id="XP_001609593.1">
    <property type="nucleotide sequence ID" value="XM_001609543.1"/>
</dbReference>
<evidence type="ECO:0000256" key="3">
    <source>
        <dbReference type="ARBA" id="ARBA00022980"/>
    </source>
</evidence>
<accession>A7ASW4</accession>
<evidence type="ECO:0000256" key="4">
    <source>
        <dbReference type="ARBA" id="ARBA00023128"/>
    </source>
</evidence>
<dbReference type="GO" id="GO:0003735">
    <property type="term" value="F:structural constituent of ribosome"/>
    <property type="evidence" value="ECO:0007669"/>
    <property type="project" value="TreeGrafter"/>
</dbReference>
<dbReference type="OMA" id="VKPVFWD"/>
<comment type="similarity">
    <text evidence="6">Belongs to the mitochondrion-specific ribosomal protein mL54 family.</text>
</comment>
<reference evidence="8 9" key="1">
    <citation type="journal article" date="2007" name="PLoS Pathog.">
        <title>Genome sequence of Babesia bovis and comparative analysis of apicomplexan hemoprotozoa.</title>
        <authorList>
            <person name="Brayton K.A."/>
            <person name="Lau A.O.T."/>
            <person name="Herndon D.R."/>
            <person name="Hannick L."/>
            <person name="Kappmeyer L.S."/>
            <person name="Berens S.J."/>
            <person name="Bidwell S.L."/>
            <person name="Brown W.C."/>
            <person name="Crabtree J."/>
            <person name="Fadrosh D."/>
            <person name="Feldblum T."/>
            <person name="Forberger H.A."/>
            <person name="Haas B.J."/>
            <person name="Howell J.M."/>
            <person name="Khouri H."/>
            <person name="Koo H."/>
            <person name="Mann D.J."/>
            <person name="Norimine J."/>
            <person name="Paulsen I.T."/>
            <person name="Radune D."/>
            <person name="Ren Q."/>
            <person name="Smith R.K. Jr."/>
            <person name="Suarez C.E."/>
            <person name="White O."/>
            <person name="Wortman J.R."/>
            <person name="Knowles D.P. Jr."/>
            <person name="McElwain T.F."/>
            <person name="Nene V.M."/>
        </authorList>
    </citation>
    <scope>NUCLEOTIDE SEQUENCE [LARGE SCALE GENOMIC DNA]</scope>
    <source>
        <strain evidence="8">T2Bo</strain>
    </source>
</reference>
<dbReference type="VEuPathDB" id="PiroplasmaDB:BBOV_II000650"/>
<keyword evidence="3" id="KW-0689">Ribosomal protein</keyword>
<evidence type="ECO:0000256" key="2">
    <source>
        <dbReference type="ARBA" id="ARBA00022946"/>
    </source>
</evidence>
<dbReference type="STRING" id="5865.A7ASW4"/>
<protein>
    <recommendedName>
        <fullName evidence="7">Large ribosomal subunit protein mL54</fullName>
    </recommendedName>
</protein>
<keyword evidence="9" id="KW-1185">Reference proteome</keyword>
<reference evidence="9" key="3">
    <citation type="journal article" date="2021" name="Int. J. Parasitol.">
        <title>Comparative analysis of gene expression between Babesia bovis blood stages and kinetes allowed by improved genome annotation.</title>
        <authorList>
            <person name="Ueti M.W."/>
            <person name="Johnson W.C."/>
            <person name="Kappmeyer L.S."/>
            <person name="Herndon D.R."/>
            <person name="Mousel M.R."/>
            <person name="Reif K.E."/>
            <person name="Taus N.S."/>
            <person name="Ifeonu O.O."/>
            <person name="Silva J.C."/>
            <person name="Suarez C.E."/>
            <person name="Brayton K.A."/>
        </authorList>
    </citation>
    <scope>NUCLEOTIDE SEQUENCE [LARGE SCALE GENOMIC DNA]</scope>
</reference>
<comment type="subcellular location">
    <subcellularLocation>
        <location evidence="1">Mitochondrion</location>
    </subcellularLocation>
</comment>
<keyword evidence="4" id="KW-0496">Mitochondrion</keyword>
<dbReference type="KEGG" id="bbo:BBOV_II000650"/>
<name>A7ASW4_BABBO</name>